<protein>
    <submittedName>
        <fullName evidence="2">Uncharacterized protein</fullName>
    </submittedName>
</protein>
<gene>
    <name evidence="2" type="ORF">TUBRATIS_005080</name>
</gene>
<feature type="region of interest" description="Disordered" evidence="1">
    <location>
        <begin position="343"/>
        <end position="378"/>
    </location>
</feature>
<comment type="caution">
    <text evidence="2">The sequence shown here is derived from an EMBL/GenBank/DDBJ whole genome shotgun (WGS) entry which is preliminary data.</text>
</comment>
<feature type="compositionally biased region" description="Low complexity" evidence="1">
    <location>
        <begin position="187"/>
        <end position="196"/>
    </location>
</feature>
<feature type="compositionally biased region" description="Basic and acidic residues" evidence="1">
    <location>
        <begin position="346"/>
        <end position="372"/>
    </location>
</feature>
<accession>A0A437APQ6</accession>
<proteinExistence type="predicted"/>
<reference evidence="2 3" key="1">
    <citation type="submission" date="2018-10" db="EMBL/GenBank/DDBJ databases">
        <title>Draft genome sequence of the microsporidian Tubulinosema ratisbonensis.</title>
        <authorList>
            <person name="Polonais V."/>
            <person name="Peyretaillade E."/>
            <person name="Niehus S."/>
            <person name="Wawrzyniak I."/>
            <person name="Franchet A."/>
            <person name="Gaspin C."/>
            <person name="Reichstadt M."/>
            <person name="Belser C."/>
            <person name="Labadie K."/>
            <person name="Delbac F."/>
            <person name="Ferrandon D."/>
        </authorList>
    </citation>
    <scope>NUCLEOTIDE SEQUENCE [LARGE SCALE GENOMIC DNA]</scope>
    <source>
        <strain evidence="2 3">Franzen</strain>
    </source>
</reference>
<dbReference type="AlphaFoldDB" id="A0A437APQ6"/>
<dbReference type="VEuPathDB" id="MicrosporidiaDB:TUBRATIS_005080"/>
<evidence type="ECO:0000313" key="3">
    <source>
        <dbReference type="Proteomes" id="UP000282876"/>
    </source>
</evidence>
<keyword evidence="3" id="KW-1185">Reference proteome</keyword>
<feature type="region of interest" description="Disordered" evidence="1">
    <location>
        <begin position="169"/>
        <end position="201"/>
    </location>
</feature>
<name>A0A437APQ6_9MICR</name>
<dbReference type="Proteomes" id="UP000282876">
    <property type="component" value="Unassembled WGS sequence"/>
</dbReference>
<organism evidence="2 3">
    <name type="scientific">Tubulinosema ratisbonensis</name>
    <dbReference type="NCBI Taxonomy" id="291195"/>
    <lineage>
        <taxon>Eukaryota</taxon>
        <taxon>Fungi</taxon>
        <taxon>Fungi incertae sedis</taxon>
        <taxon>Microsporidia</taxon>
        <taxon>Tubulinosematoidea</taxon>
        <taxon>Tubulinosematidae</taxon>
        <taxon>Tubulinosema</taxon>
    </lineage>
</organism>
<sequence length="378" mass="43542">MLIIFIKTFCTKELVQIISHDATKALNSDGKWVDWSEKDPSLDFKVEYVLNNGDAFTKFKNANNKFLGEDSSKPDDKGTEFFFLPYGDIGILMNGNKCMKIHADFYKLSPCDPLKSNEIDKDLFIHFFIKPDTDEEKGYDTAIKEKKESIDLLKEKNKNANGKKILILDKNELGNSNPSKTSKESETTTQESSNRNNLKEITNNNQAINLFNKVFLSDSNNQESNFKKNNLLTSNEQINSDTEKRKKLNLEEDLEALKEKLKEFIKQKKSSLRNKLKKIKSKSKEFKDKKLEVLSLSKEKLKNAKKSSQEELTNLVGNLKNSYNKKLESLQENIDKKYNELKNNLKKKETNEMSHTEIKSNETYKKSSHGHESPILNA</sequence>
<dbReference type="EMBL" id="RCSS01000111">
    <property type="protein sequence ID" value="RVD92966.1"/>
    <property type="molecule type" value="Genomic_DNA"/>
</dbReference>
<evidence type="ECO:0000256" key="1">
    <source>
        <dbReference type="SAM" id="MobiDB-lite"/>
    </source>
</evidence>
<evidence type="ECO:0000313" key="2">
    <source>
        <dbReference type="EMBL" id="RVD92966.1"/>
    </source>
</evidence>